<dbReference type="PANTHER" id="PTHR48081:SF8">
    <property type="entry name" value="ALPHA_BETA HYDROLASE FOLD-3 DOMAIN-CONTAINING PROTEIN-RELATED"/>
    <property type="match status" value="1"/>
</dbReference>
<dbReference type="SUPFAM" id="SSF53474">
    <property type="entry name" value="alpha/beta-Hydrolases"/>
    <property type="match status" value="1"/>
</dbReference>
<dbReference type="RefSeq" id="WP_025253077.1">
    <property type="nucleotide sequence ID" value="NZ_CP004353.1"/>
</dbReference>
<dbReference type="AlphaFoldDB" id="W5Y2E1"/>
<accession>W5Y2E1</accession>
<dbReference type="STRING" id="1224164.B843_08375"/>
<dbReference type="GO" id="GO:0016787">
    <property type="term" value="F:hydrolase activity"/>
    <property type="evidence" value="ECO:0007669"/>
    <property type="project" value="UniProtKB-KW"/>
</dbReference>
<keyword evidence="1" id="KW-0378">Hydrolase</keyword>
<dbReference type="EMBL" id="CP004353">
    <property type="protein sequence ID" value="AHI23060.1"/>
    <property type="molecule type" value="Genomic_DNA"/>
</dbReference>
<dbReference type="Gene3D" id="3.40.50.1820">
    <property type="entry name" value="alpha/beta hydrolase"/>
    <property type="match status" value="1"/>
</dbReference>
<dbReference type="PANTHER" id="PTHR48081">
    <property type="entry name" value="AB HYDROLASE SUPERFAMILY PROTEIN C4A8.06C"/>
    <property type="match status" value="1"/>
</dbReference>
<gene>
    <name evidence="3" type="ORF">B843_08375</name>
</gene>
<evidence type="ECO:0000259" key="2">
    <source>
        <dbReference type="Pfam" id="PF07859"/>
    </source>
</evidence>
<reference evidence="3 4" key="1">
    <citation type="submission" date="2013-02" db="EMBL/GenBank/DDBJ databases">
        <title>The complete genome sequence of Corynebacterium vitaeruminis DSM 20294.</title>
        <authorList>
            <person name="Ruckert C."/>
            <person name="Albersmeier A."/>
            <person name="Kalinowski J."/>
        </authorList>
    </citation>
    <scope>NUCLEOTIDE SEQUENCE [LARGE SCALE GENOMIC DNA]</scope>
    <source>
        <strain evidence="4">ATCC 10234</strain>
    </source>
</reference>
<feature type="domain" description="Alpha/beta hydrolase fold-3" evidence="2">
    <location>
        <begin position="78"/>
        <end position="281"/>
    </location>
</feature>
<name>W5Y2E1_9CORY</name>
<keyword evidence="4" id="KW-1185">Reference proteome</keyword>
<dbReference type="InterPro" id="IPR050300">
    <property type="entry name" value="GDXG_lipolytic_enzyme"/>
</dbReference>
<dbReference type="Proteomes" id="UP000019222">
    <property type="component" value="Chromosome"/>
</dbReference>
<organism evidence="3 4">
    <name type="scientific">Corynebacterium vitaeruminis DSM 20294</name>
    <dbReference type="NCBI Taxonomy" id="1224164"/>
    <lineage>
        <taxon>Bacteria</taxon>
        <taxon>Bacillati</taxon>
        <taxon>Actinomycetota</taxon>
        <taxon>Actinomycetes</taxon>
        <taxon>Mycobacteriales</taxon>
        <taxon>Corynebacteriaceae</taxon>
        <taxon>Corynebacterium</taxon>
    </lineage>
</organism>
<dbReference type="HOGENOM" id="CLU_012494_6_1_11"/>
<proteinExistence type="predicted"/>
<dbReference type="InterPro" id="IPR029058">
    <property type="entry name" value="AB_hydrolase_fold"/>
</dbReference>
<protein>
    <submittedName>
        <fullName evidence="3">Esterase/lipase</fullName>
    </submittedName>
</protein>
<evidence type="ECO:0000313" key="4">
    <source>
        <dbReference type="Proteomes" id="UP000019222"/>
    </source>
</evidence>
<dbReference type="eggNOG" id="COG0657">
    <property type="taxonomic scope" value="Bacteria"/>
</dbReference>
<dbReference type="PATRIC" id="fig|1224164.3.peg.1688"/>
<dbReference type="InterPro" id="IPR013094">
    <property type="entry name" value="AB_hydrolase_3"/>
</dbReference>
<sequence length="312" mass="34776">MDWRIRPLGTAIRLAHPAFTQRSFRSANALLDRFLAGRWLGRSTSVTQVFVTRPDGTRLRLLVCRSRRRRPDAPVTGLLWLHGGGFALGIPEQDFIFGDLFCGDGSCVAVLPDYRRSTEAPYPAALEDCYLALVWMHERAEELGISRRQLFVGGDSAGGGLTAAVCLRARDEGTIPVAFQLPLYPMLDDRGITASSRGNDAPVWNTASNETAWRLYLRGVDEVPAYAAPARAEDLRGLPPACTFVGSIDPFRDETAEYVRRLRAAGVEAWLREFPGCFHAFDLLAYPAQPARQARRFLRDAFRHAQQQYFSG</sequence>
<evidence type="ECO:0000256" key="1">
    <source>
        <dbReference type="ARBA" id="ARBA00022801"/>
    </source>
</evidence>
<dbReference type="KEGG" id="cvt:B843_08375"/>
<evidence type="ECO:0000313" key="3">
    <source>
        <dbReference type="EMBL" id="AHI23060.1"/>
    </source>
</evidence>
<dbReference type="Pfam" id="PF07859">
    <property type="entry name" value="Abhydrolase_3"/>
    <property type="match status" value="1"/>
</dbReference>